<feature type="compositionally biased region" description="Pro residues" evidence="1">
    <location>
        <begin position="77"/>
        <end position="86"/>
    </location>
</feature>
<keyword evidence="2" id="KW-1185">Reference proteome</keyword>
<feature type="region of interest" description="Disordered" evidence="1">
    <location>
        <begin position="31"/>
        <end position="86"/>
    </location>
</feature>
<dbReference type="WBParaSite" id="Hba_12494">
    <property type="protein sequence ID" value="Hba_12494"/>
    <property type="gene ID" value="Hba_12494"/>
</dbReference>
<sequence>MKRYSPLSIEAFWYSILEEIYAKQAFISRPTRIPRRDSSQHSHAQTLKRKAGRSLDATVRKLSEKRKAEVVHDDSPPNGPAWQPPLDPQAYLNMIRMMQTPQTSIFSNIMGQM</sequence>
<evidence type="ECO:0000313" key="2">
    <source>
        <dbReference type="Proteomes" id="UP000095283"/>
    </source>
</evidence>
<name>A0A1I7X4V3_HETBA</name>
<dbReference type="Proteomes" id="UP000095283">
    <property type="component" value="Unplaced"/>
</dbReference>
<evidence type="ECO:0000256" key="1">
    <source>
        <dbReference type="SAM" id="MobiDB-lite"/>
    </source>
</evidence>
<proteinExistence type="predicted"/>
<evidence type="ECO:0000313" key="3">
    <source>
        <dbReference type="WBParaSite" id="Hba_12494"/>
    </source>
</evidence>
<reference evidence="3" key="1">
    <citation type="submission" date="2016-11" db="UniProtKB">
        <authorList>
            <consortium name="WormBaseParasite"/>
        </authorList>
    </citation>
    <scope>IDENTIFICATION</scope>
</reference>
<feature type="compositionally biased region" description="Basic and acidic residues" evidence="1">
    <location>
        <begin position="58"/>
        <end position="75"/>
    </location>
</feature>
<accession>A0A1I7X4V3</accession>
<protein>
    <submittedName>
        <fullName evidence="3">Uncharacterized protein</fullName>
    </submittedName>
</protein>
<organism evidence="2 3">
    <name type="scientific">Heterorhabditis bacteriophora</name>
    <name type="common">Entomopathogenic nematode worm</name>
    <dbReference type="NCBI Taxonomy" id="37862"/>
    <lineage>
        <taxon>Eukaryota</taxon>
        <taxon>Metazoa</taxon>
        <taxon>Ecdysozoa</taxon>
        <taxon>Nematoda</taxon>
        <taxon>Chromadorea</taxon>
        <taxon>Rhabditida</taxon>
        <taxon>Rhabditina</taxon>
        <taxon>Rhabditomorpha</taxon>
        <taxon>Strongyloidea</taxon>
        <taxon>Heterorhabditidae</taxon>
        <taxon>Heterorhabditis</taxon>
    </lineage>
</organism>
<dbReference type="AlphaFoldDB" id="A0A1I7X4V3"/>